<protein>
    <submittedName>
        <fullName evidence="1">Uncharacterized protein</fullName>
    </submittedName>
</protein>
<dbReference type="EMBL" id="CACRXK020004971">
    <property type="protein sequence ID" value="CAB4004685.1"/>
    <property type="molecule type" value="Genomic_DNA"/>
</dbReference>
<evidence type="ECO:0000313" key="2">
    <source>
        <dbReference type="Proteomes" id="UP001152795"/>
    </source>
</evidence>
<reference evidence="1" key="1">
    <citation type="submission" date="2020-04" db="EMBL/GenBank/DDBJ databases">
        <authorList>
            <person name="Alioto T."/>
            <person name="Alioto T."/>
            <person name="Gomez Garrido J."/>
        </authorList>
    </citation>
    <scope>NUCLEOTIDE SEQUENCE</scope>
    <source>
        <strain evidence="1">A484AB</strain>
    </source>
</reference>
<keyword evidence="2" id="KW-1185">Reference proteome</keyword>
<organism evidence="1 2">
    <name type="scientific">Paramuricea clavata</name>
    <name type="common">Red gorgonian</name>
    <name type="synonym">Violescent sea-whip</name>
    <dbReference type="NCBI Taxonomy" id="317549"/>
    <lineage>
        <taxon>Eukaryota</taxon>
        <taxon>Metazoa</taxon>
        <taxon>Cnidaria</taxon>
        <taxon>Anthozoa</taxon>
        <taxon>Octocorallia</taxon>
        <taxon>Malacalcyonacea</taxon>
        <taxon>Plexauridae</taxon>
        <taxon>Paramuricea</taxon>
    </lineage>
</organism>
<proteinExistence type="predicted"/>
<comment type="caution">
    <text evidence="1">The sequence shown here is derived from an EMBL/GenBank/DDBJ whole genome shotgun (WGS) entry which is preliminary data.</text>
</comment>
<evidence type="ECO:0000313" key="1">
    <source>
        <dbReference type="EMBL" id="CAB4004685.1"/>
    </source>
</evidence>
<dbReference type="Proteomes" id="UP001152795">
    <property type="component" value="Unassembled WGS sequence"/>
</dbReference>
<dbReference type="AlphaFoldDB" id="A0A7D9EAI5"/>
<accession>A0A7D9EAI5</accession>
<name>A0A7D9EAI5_PARCT</name>
<gene>
    <name evidence="1" type="ORF">PACLA_8A025301</name>
</gene>
<sequence length="329" mass="38457">MIKKKPAPSKIRRLEIQEAKLRRELKDTLKDISADTKKRGEEDYLGIVERQKLANRSVDIRSKLLRLQDEIGTREIVNEDRDSKDIRKRIQERYAAAARRHNKLLWTTVELERMKEDESAIRAIAKDDLGLQTRQKPEDISPVDAYATDSRKIASATSRISTSSLRHSTQELDFKALEKHEHLEHVRESLSSLGLHCPRDQLHKADGLKHKYDLTREMRNLAHGQMISRQNKNSYWRINPPYRRERKNVVHVRRAYAKDFYEDRIDIMKARDTNIVTPRAEVLQKIKSKEEDELGRFKMTSGRTISVKKMKDFTPPGMKLSPLESLEGQ</sequence>
<dbReference type="OrthoDB" id="5982704at2759"/>